<feature type="transmembrane region" description="Helical" evidence="2">
    <location>
        <begin position="12"/>
        <end position="29"/>
    </location>
</feature>
<evidence type="ECO:0000256" key="2">
    <source>
        <dbReference type="SAM" id="Phobius"/>
    </source>
</evidence>
<name>A0A3N4JCY3_9PEZI</name>
<keyword evidence="4" id="KW-1185">Reference proteome</keyword>
<dbReference type="AlphaFoldDB" id="A0A3N4JCY3"/>
<gene>
    <name evidence="3" type="ORF">L873DRAFT_1247317</name>
</gene>
<keyword evidence="2" id="KW-0472">Membrane</keyword>
<reference evidence="3 4" key="1">
    <citation type="journal article" date="2018" name="Nat. Ecol. Evol.">
        <title>Pezizomycetes genomes reveal the molecular basis of ectomycorrhizal truffle lifestyle.</title>
        <authorList>
            <person name="Murat C."/>
            <person name="Payen T."/>
            <person name="Noel B."/>
            <person name="Kuo A."/>
            <person name="Morin E."/>
            <person name="Chen J."/>
            <person name="Kohler A."/>
            <person name="Krizsan K."/>
            <person name="Balestrini R."/>
            <person name="Da Silva C."/>
            <person name="Montanini B."/>
            <person name="Hainaut M."/>
            <person name="Levati E."/>
            <person name="Barry K.W."/>
            <person name="Belfiori B."/>
            <person name="Cichocki N."/>
            <person name="Clum A."/>
            <person name="Dockter R.B."/>
            <person name="Fauchery L."/>
            <person name="Guy J."/>
            <person name="Iotti M."/>
            <person name="Le Tacon F."/>
            <person name="Lindquist E.A."/>
            <person name="Lipzen A."/>
            <person name="Malagnac F."/>
            <person name="Mello A."/>
            <person name="Molinier V."/>
            <person name="Miyauchi S."/>
            <person name="Poulain J."/>
            <person name="Riccioni C."/>
            <person name="Rubini A."/>
            <person name="Sitrit Y."/>
            <person name="Splivallo R."/>
            <person name="Traeger S."/>
            <person name="Wang M."/>
            <person name="Zifcakova L."/>
            <person name="Wipf D."/>
            <person name="Zambonelli A."/>
            <person name="Paolocci F."/>
            <person name="Nowrousian M."/>
            <person name="Ottonello S."/>
            <person name="Baldrian P."/>
            <person name="Spatafora J.W."/>
            <person name="Henrissat B."/>
            <person name="Nagy L.G."/>
            <person name="Aury J.M."/>
            <person name="Wincker P."/>
            <person name="Grigoriev I.V."/>
            <person name="Bonfante P."/>
            <person name="Martin F.M."/>
        </authorList>
    </citation>
    <scope>NUCLEOTIDE SEQUENCE [LARGE SCALE GENOMIC DNA]</scope>
    <source>
        <strain evidence="3 4">120613-1</strain>
    </source>
</reference>
<keyword evidence="2" id="KW-1133">Transmembrane helix</keyword>
<evidence type="ECO:0000256" key="1">
    <source>
        <dbReference type="SAM" id="MobiDB-lite"/>
    </source>
</evidence>
<proteinExistence type="predicted"/>
<feature type="region of interest" description="Disordered" evidence="1">
    <location>
        <begin position="86"/>
        <end position="109"/>
    </location>
</feature>
<keyword evidence="2" id="KW-0812">Transmembrane</keyword>
<organism evidence="3 4">
    <name type="scientific">Choiromyces venosus 120613-1</name>
    <dbReference type="NCBI Taxonomy" id="1336337"/>
    <lineage>
        <taxon>Eukaryota</taxon>
        <taxon>Fungi</taxon>
        <taxon>Dikarya</taxon>
        <taxon>Ascomycota</taxon>
        <taxon>Pezizomycotina</taxon>
        <taxon>Pezizomycetes</taxon>
        <taxon>Pezizales</taxon>
        <taxon>Tuberaceae</taxon>
        <taxon>Choiromyces</taxon>
    </lineage>
</organism>
<dbReference type="Proteomes" id="UP000276215">
    <property type="component" value="Unassembled WGS sequence"/>
</dbReference>
<accession>A0A3N4JCY3</accession>
<evidence type="ECO:0000313" key="3">
    <source>
        <dbReference type="EMBL" id="RPA96133.1"/>
    </source>
</evidence>
<dbReference type="EMBL" id="ML120417">
    <property type="protein sequence ID" value="RPA96133.1"/>
    <property type="molecule type" value="Genomic_DNA"/>
</dbReference>
<sequence length="109" mass="12217">MGKKAWEGSFFVLPNFFMVEITLGVGWWYNSGWCALPKSGLHTTFTNCSGIESPPSPVVASQGRIPELIDGGYYINIFFIKKMSKHQGYGKETIPQISTKRGNKKKIIQ</sequence>
<evidence type="ECO:0000313" key="4">
    <source>
        <dbReference type="Proteomes" id="UP000276215"/>
    </source>
</evidence>
<protein>
    <submittedName>
        <fullName evidence="3">Uncharacterized protein</fullName>
    </submittedName>
</protein>